<evidence type="ECO:0000313" key="3">
    <source>
        <dbReference type="Proteomes" id="UP000243745"/>
    </source>
</evidence>
<keyword evidence="1" id="KW-0472">Membrane</keyword>
<organism evidence="2 3">
    <name type="scientific">Ruminobacter amylophilus</name>
    <dbReference type="NCBI Taxonomy" id="867"/>
    <lineage>
        <taxon>Bacteria</taxon>
        <taxon>Pseudomonadati</taxon>
        <taxon>Pseudomonadota</taxon>
        <taxon>Gammaproteobacteria</taxon>
        <taxon>Aeromonadales</taxon>
        <taxon>Succinivibrionaceae</taxon>
        <taxon>Ruminobacter</taxon>
    </lineage>
</organism>
<dbReference type="Proteomes" id="UP000243745">
    <property type="component" value="Unassembled WGS sequence"/>
</dbReference>
<dbReference type="AlphaFoldDB" id="A0A662ZJ69"/>
<dbReference type="OrthoDB" id="115249at2"/>
<dbReference type="NCBIfam" id="TIGR02532">
    <property type="entry name" value="IV_pilin_GFxxxE"/>
    <property type="match status" value="1"/>
</dbReference>
<dbReference type="InterPro" id="IPR045584">
    <property type="entry name" value="Pilin-like"/>
</dbReference>
<feature type="transmembrane region" description="Helical" evidence="1">
    <location>
        <begin position="12"/>
        <end position="31"/>
    </location>
</feature>
<keyword evidence="1" id="KW-1133">Transmembrane helix</keyword>
<evidence type="ECO:0000256" key="1">
    <source>
        <dbReference type="SAM" id="Phobius"/>
    </source>
</evidence>
<dbReference type="RefSeq" id="WP_093143184.1">
    <property type="nucleotide sequence ID" value="NZ_FOXF01000045.1"/>
</dbReference>
<reference evidence="2 3" key="1">
    <citation type="submission" date="2016-10" db="EMBL/GenBank/DDBJ databases">
        <authorList>
            <person name="Varghese N."/>
            <person name="Submissions S."/>
        </authorList>
    </citation>
    <scope>NUCLEOTIDE SEQUENCE [LARGE SCALE GENOMIC DNA]</scope>
    <source>
        <strain evidence="2 3">DSM 1361</strain>
    </source>
</reference>
<proteinExistence type="predicted"/>
<dbReference type="EMBL" id="FOXF01000045">
    <property type="protein sequence ID" value="SFP62874.1"/>
    <property type="molecule type" value="Genomic_DNA"/>
</dbReference>
<dbReference type="InterPro" id="IPR012902">
    <property type="entry name" value="N_methyl_site"/>
</dbReference>
<keyword evidence="1" id="KW-0812">Transmembrane</keyword>
<protein>
    <submittedName>
        <fullName evidence="2">MSHA pilin protein MshA</fullName>
    </submittedName>
</protein>
<name>A0A662ZJ69_9GAMM</name>
<gene>
    <name evidence="2" type="ORF">SAMN02910344_01912</name>
</gene>
<keyword evidence="3" id="KW-1185">Reference proteome</keyword>
<accession>A0A662ZJ69</accession>
<dbReference type="Pfam" id="PF07963">
    <property type="entry name" value="N_methyl"/>
    <property type="match status" value="1"/>
</dbReference>
<evidence type="ECO:0000313" key="2">
    <source>
        <dbReference type="EMBL" id="SFP62874.1"/>
    </source>
</evidence>
<dbReference type="Gene3D" id="3.30.700.10">
    <property type="entry name" value="Glycoprotein, Type 4 Pilin"/>
    <property type="match status" value="1"/>
</dbReference>
<sequence>MKRHTGFTLIELIVVIAVLGILAANTVPVFMNPQAEARASALNDIKSSLKSGVSMVYSKAILSGLENRAYGAELCMDKVAGAVGTDCDMVSLVYGRPAATADGVVKIVQNEVCASTDTVCDKDWTYSLESSEIRIYSSIAPDMEGCSVSYKEATASTPPSITSNYEGC</sequence>
<dbReference type="SUPFAM" id="SSF54523">
    <property type="entry name" value="Pili subunits"/>
    <property type="match status" value="1"/>
</dbReference>